<name>A0A836IS06_9TRYP</name>
<accession>A0A836IS06</accession>
<dbReference type="GeneID" id="94289358"/>
<protein>
    <submittedName>
        <fullName evidence="2">Uncharacterized protein</fullName>
    </submittedName>
</protein>
<dbReference type="Proteomes" id="UP000674318">
    <property type="component" value="Unassembled WGS sequence"/>
</dbReference>
<sequence>MTTSASSVTIQREDSSANLRPGASSVNACRGRAHRKKSPPASCDQLLYLRALYPYASYDDLQAVVENTDGIDEAAKRAYEALNPDYTGFTYLKDQHDLLFNAKLPRAERETAFAGLKESLGERAAEAFRPGNFGNLSQLQEYHDTVGLFIVNTSDWDRAMLLPSRDLAEVAFMDLSLRGETTEYVASPATMVGDSDNRRERTQGDGLPTRRVPLATMKSATGGTAGLRLSIQSEAPTNVAFLAQSCRSSEEPPRTGQHSGDEEVDTPGVIYLRKNDAPCAAPIISWAPEAMYVGPAGAQWVRKETLRAFDEAAFKDPQRRSAKPPLLEDGAVTDVEASLLDCNIAASSAVAYNVYEPAARGRGGGQPGSTAASPLLPKYHPLFIKGENRTHEPFEVCDTSHVNSGGGHDDASTKVISTAEEPHTLHSHSSRHRGVLRGHVNANGRADDGAISETQNKRNPRIDVAREALHTGRRSPFTTSEAVGPRMRTPTSVDNFFYEIIMHTPVASPRLERDNDTRLSVPVPMGSPALDDASLFHIGAGDSQQHEAMRDGWERRVHTNGSHTAGSDAREVHYVRSFPAGPVAIPAAHSGCSSLDPAAFLDAEMARWDTALKMLAPYEVVFGSKYRCEIVRCIHDHCPKLRANSTLILQRLLHVVGIALRNKELVEGMTEELLEVPFFGSILLSTSPVKVSQLSFREDRCSIEFCEEGTRLKVKLNLKAVVLEAIQFAYIGEGSAARQERKARLSQRGMWAPSSRSASSVSRSCQRNQYAEGVTRGTARIKAADVDVKGVVYASLMASGKVHVRFTKVTVSLGSFRLSTNVTKLNILCTLGAPILRLMVQHGMEKALRSVQSL</sequence>
<gene>
    <name evidence="2" type="ORF">JKF63_03276</name>
</gene>
<evidence type="ECO:0000313" key="2">
    <source>
        <dbReference type="EMBL" id="KAG5501448.1"/>
    </source>
</evidence>
<evidence type="ECO:0000256" key="1">
    <source>
        <dbReference type="SAM" id="MobiDB-lite"/>
    </source>
</evidence>
<feature type="region of interest" description="Disordered" evidence="1">
    <location>
        <begin position="245"/>
        <end position="264"/>
    </location>
</feature>
<feature type="compositionally biased region" description="Polar residues" evidence="1">
    <location>
        <begin position="1"/>
        <end position="10"/>
    </location>
</feature>
<reference evidence="2 3" key="1">
    <citation type="submission" date="2021-02" db="EMBL/GenBank/DDBJ databases">
        <title>Porcisia hertigi Genome sequencing and assembly.</title>
        <authorList>
            <person name="Almutairi H."/>
            <person name="Gatherer D."/>
        </authorList>
    </citation>
    <scope>NUCLEOTIDE SEQUENCE [LARGE SCALE GENOMIC DNA]</scope>
    <source>
        <strain evidence="2 3">C119</strain>
    </source>
</reference>
<feature type="region of interest" description="Disordered" evidence="1">
    <location>
        <begin position="1"/>
        <end position="40"/>
    </location>
</feature>
<proteinExistence type="predicted"/>
<dbReference type="KEGG" id="phet:94289358"/>
<keyword evidence="3" id="KW-1185">Reference proteome</keyword>
<dbReference type="AlphaFoldDB" id="A0A836IS06"/>
<comment type="caution">
    <text evidence="2">The sequence shown here is derived from an EMBL/GenBank/DDBJ whole genome shotgun (WGS) entry which is preliminary data.</text>
</comment>
<dbReference type="OrthoDB" id="273054at2759"/>
<organism evidence="2 3">
    <name type="scientific">Porcisia hertigi</name>
    <dbReference type="NCBI Taxonomy" id="2761500"/>
    <lineage>
        <taxon>Eukaryota</taxon>
        <taxon>Discoba</taxon>
        <taxon>Euglenozoa</taxon>
        <taxon>Kinetoplastea</taxon>
        <taxon>Metakinetoplastina</taxon>
        <taxon>Trypanosomatida</taxon>
        <taxon>Trypanosomatidae</taxon>
        <taxon>Leishmaniinae</taxon>
        <taxon>Porcisia</taxon>
    </lineage>
</organism>
<dbReference type="EMBL" id="JAFJZO010000027">
    <property type="protein sequence ID" value="KAG5501448.1"/>
    <property type="molecule type" value="Genomic_DNA"/>
</dbReference>
<evidence type="ECO:0000313" key="3">
    <source>
        <dbReference type="Proteomes" id="UP000674318"/>
    </source>
</evidence>
<dbReference type="RefSeq" id="XP_067756071.1">
    <property type="nucleotide sequence ID" value="XM_067899281.1"/>
</dbReference>